<dbReference type="Pfam" id="PF12686">
    <property type="entry name" value="DUF3800"/>
    <property type="match status" value="1"/>
</dbReference>
<dbReference type="Proteomes" id="UP000198862">
    <property type="component" value="Unassembled WGS sequence"/>
</dbReference>
<evidence type="ECO:0000313" key="1">
    <source>
        <dbReference type="EMBL" id="SFD80086.1"/>
    </source>
</evidence>
<evidence type="ECO:0000313" key="2">
    <source>
        <dbReference type="Proteomes" id="UP000198862"/>
    </source>
</evidence>
<dbReference type="EMBL" id="FOLO01000123">
    <property type="protein sequence ID" value="SFD80086.1"/>
    <property type="molecule type" value="Genomic_DNA"/>
</dbReference>
<gene>
    <name evidence="1" type="ORF">SAMN02745724_05456</name>
</gene>
<evidence type="ECO:0008006" key="3">
    <source>
        <dbReference type="Google" id="ProtNLM"/>
    </source>
</evidence>
<keyword evidence="2" id="KW-1185">Reference proteome</keyword>
<dbReference type="AlphaFoldDB" id="A0A1I1VAV1"/>
<dbReference type="OrthoDB" id="6305092at2"/>
<organism evidence="1 2">
    <name type="scientific">Pseudoalteromonas denitrificans DSM 6059</name>
    <dbReference type="NCBI Taxonomy" id="1123010"/>
    <lineage>
        <taxon>Bacteria</taxon>
        <taxon>Pseudomonadati</taxon>
        <taxon>Pseudomonadota</taxon>
        <taxon>Gammaproteobacteria</taxon>
        <taxon>Alteromonadales</taxon>
        <taxon>Pseudoalteromonadaceae</taxon>
        <taxon>Pseudoalteromonas</taxon>
    </lineage>
</organism>
<name>A0A1I1VAV1_9GAMM</name>
<proteinExistence type="predicted"/>
<reference evidence="1 2" key="1">
    <citation type="submission" date="2016-10" db="EMBL/GenBank/DDBJ databases">
        <authorList>
            <person name="de Groot N.N."/>
        </authorList>
    </citation>
    <scope>NUCLEOTIDE SEQUENCE [LARGE SCALE GENOMIC DNA]</scope>
    <source>
        <strain evidence="1 2">DSM 6059</strain>
    </source>
</reference>
<sequence length="286" mass="32640">MFRFLQSNAKKQTNFLSRLTGALGSQGGSVEYSLFADESGTSAVDKCFTIGCLLVPNNFLDDFEQRVEQLIEKHNLPRDRELKWSRVKKSYGMVNFLIDLTQLISNSPASFICKVSWKQHYFNWQANEEVAFYKSYTMLMSYCARILKSNIVAKIDDKSDSYTKRAEVVEIIGNHNLKDKLGSIAEVKQCDSKSELLIQVADLFTGAINASHNLFIYPEAEIHKGKILAITKIAECLGWDALHYDTFPNADINIWHFPEKEYRNVPKTLDITPNNNVAYVSREDVQ</sequence>
<dbReference type="RefSeq" id="WP_091992016.1">
    <property type="nucleotide sequence ID" value="NZ_FOLO01000123.1"/>
</dbReference>
<accession>A0A1I1VAV1</accession>
<dbReference type="InterPro" id="IPR024524">
    <property type="entry name" value="DUF3800"/>
</dbReference>
<protein>
    <recommendedName>
        <fullName evidence="3">DUF3800 domain-containing protein</fullName>
    </recommendedName>
</protein>